<evidence type="ECO:0000313" key="5">
    <source>
        <dbReference type="Proteomes" id="UP000316541"/>
    </source>
</evidence>
<evidence type="ECO:0000259" key="3">
    <source>
        <dbReference type="Pfam" id="PF22685"/>
    </source>
</evidence>
<dbReference type="EMBL" id="VIRM01000038">
    <property type="protein sequence ID" value="TQS17978.1"/>
    <property type="molecule type" value="Genomic_DNA"/>
</dbReference>
<dbReference type="SUPFAM" id="SSF51735">
    <property type="entry name" value="NAD(P)-binding Rossmann-fold domains"/>
    <property type="match status" value="1"/>
</dbReference>
<evidence type="ECO:0000256" key="1">
    <source>
        <dbReference type="ARBA" id="ARBA00023002"/>
    </source>
</evidence>
<dbReference type="InterPro" id="IPR000683">
    <property type="entry name" value="Gfo/Idh/MocA-like_OxRdtase_N"/>
</dbReference>
<dbReference type="Pfam" id="PF22685">
    <property type="entry name" value="Gal80p_C-like"/>
    <property type="match status" value="1"/>
</dbReference>
<dbReference type="Proteomes" id="UP000316541">
    <property type="component" value="Unassembled WGS sequence"/>
</dbReference>
<gene>
    <name evidence="4" type="ORF">FLX08_26885</name>
</gene>
<dbReference type="GO" id="GO:0016491">
    <property type="term" value="F:oxidoreductase activity"/>
    <property type="evidence" value="ECO:0007669"/>
    <property type="project" value="UniProtKB-KW"/>
</dbReference>
<dbReference type="Gene3D" id="3.40.50.720">
    <property type="entry name" value="NAD(P)-binding Rossmann-like Domain"/>
    <property type="match status" value="1"/>
</dbReference>
<organism evidence="4 5">
    <name type="scientific">Microbispora hainanensis</name>
    <dbReference type="NCBI Taxonomy" id="568844"/>
    <lineage>
        <taxon>Bacteria</taxon>
        <taxon>Bacillati</taxon>
        <taxon>Actinomycetota</taxon>
        <taxon>Actinomycetes</taxon>
        <taxon>Streptosporangiales</taxon>
        <taxon>Streptosporangiaceae</taxon>
        <taxon>Microbispora</taxon>
    </lineage>
</organism>
<dbReference type="SUPFAM" id="SSF55347">
    <property type="entry name" value="Glyceraldehyde-3-phosphate dehydrogenase-like, C-terminal domain"/>
    <property type="match status" value="1"/>
</dbReference>
<evidence type="ECO:0000259" key="2">
    <source>
        <dbReference type="Pfam" id="PF01408"/>
    </source>
</evidence>
<dbReference type="Gene3D" id="3.30.360.10">
    <property type="entry name" value="Dihydrodipicolinate Reductase, domain 2"/>
    <property type="match status" value="1"/>
</dbReference>
<accession>A0A544YMH8</accession>
<dbReference type="InterPro" id="IPR055080">
    <property type="entry name" value="Gal80p-like_C"/>
</dbReference>
<feature type="domain" description="Gfo/Idh/MocA-like oxidoreductase N-terminal" evidence="2">
    <location>
        <begin position="19"/>
        <end position="140"/>
    </location>
</feature>
<dbReference type="InterPro" id="IPR036291">
    <property type="entry name" value="NAD(P)-bd_dom_sf"/>
</dbReference>
<dbReference type="PANTHER" id="PTHR43818:SF11">
    <property type="entry name" value="BCDNA.GH03377"/>
    <property type="match status" value="1"/>
</dbReference>
<dbReference type="GO" id="GO:0000166">
    <property type="term" value="F:nucleotide binding"/>
    <property type="evidence" value="ECO:0007669"/>
    <property type="project" value="InterPro"/>
</dbReference>
<dbReference type="AlphaFoldDB" id="A0A544YMH8"/>
<keyword evidence="1" id="KW-0560">Oxidoreductase</keyword>
<proteinExistence type="predicted"/>
<reference evidence="4 5" key="1">
    <citation type="submission" date="2019-07" db="EMBL/GenBank/DDBJ databases">
        <title>Microbispora hainanensis DSM 45428.</title>
        <authorList>
            <person name="Thawai C."/>
        </authorList>
    </citation>
    <scope>NUCLEOTIDE SEQUENCE [LARGE SCALE GENOMIC DNA]</scope>
    <source>
        <strain evidence="4 5">DSM 45428</strain>
    </source>
</reference>
<dbReference type="PANTHER" id="PTHR43818">
    <property type="entry name" value="BCDNA.GH03377"/>
    <property type="match status" value="1"/>
</dbReference>
<dbReference type="Pfam" id="PF01408">
    <property type="entry name" value="GFO_IDH_MocA"/>
    <property type="match status" value="1"/>
</dbReference>
<sequence length="397" mass="40612">MNTSTSPLAELATSGKPIGVGIIGLAANGSWAERSHLPALRAVPGYELRALSTSSKESAERSGHKHGVSRTFGTAAELAACDEVDLVVVAVKVPHHRELVRTALDAGKSVLCEWPLGNGLAEADDMARQARDRAVPTIVGLQARSHPALAYLRDLVTDGYVGEVLSTTVVGSGGAWGGTVGPGDHHVLDAANGMTLLTIPFAHTLDGLASVLGEPEELRIDLASRRTSAVDTGTGRPVPMTAPDQVVASGRLPGGAVLAVHYRGGVSRGTNFRWEINGTEGDLVVTAPIGHLQLSPITIEGSRGTDTGLAPLTVPESYVRVPGLDPRADAPAYAVAHAYQRFLDDLREGGASGSGSSASGGALGSVAGSAVGGTLGVPDFAHGAARHRSIESAVTTP</sequence>
<dbReference type="InterPro" id="IPR050463">
    <property type="entry name" value="Gfo/Idh/MocA_oxidrdct_glycsds"/>
</dbReference>
<comment type="caution">
    <text evidence="4">The sequence shown here is derived from an EMBL/GenBank/DDBJ whole genome shotgun (WGS) entry which is preliminary data.</text>
</comment>
<evidence type="ECO:0000313" key="4">
    <source>
        <dbReference type="EMBL" id="TQS17978.1"/>
    </source>
</evidence>
<name>A0A544YMH8_9ACTN</name>
<feature type="domain" description="Gal80p-like C-terminal" evidence="3">
    <location>
        <begin position="147"/>
        <end position="286"/>
    </location>
</feature>
<protein>
    <submittedName>
        <fullName evidence="4">Gfo/Idh/MocA family oxidoreductase</fullName>
    </submittedName>
</protein>
<dbReference type="RefSeq" id="WP_142622628.1">
    <property type="nucleotide sequence ID" value="NZ_VIRM01000038.1"/>
</dbReference>